<accession>A0ABS9UP27</accession>
<reference evidence="2" key="1">
    <citation type="submission" date="2022-03" db="EMBL/GenBank/DDBJ databases">
        <title>De novo assembled genomes of Belliella spp. (Cyclobacteriaceae) strains.</title>
        <authorList>
            <person name="Szabo A."/>
            <person name="Korponai K."/>
            <person name="Felfoldi T."/>
        </authorList>
    </citation>
    <scope>NUCLEOTIDE SEQUENCE</scope>
    <source>
        <strain evidence="2">DSM 107340</strain>
    </source>
</reference>
<dbReference type="Pfam" id="PF11307">
    <property type="entry name" value="DUF3109"/>
    <property type="match status" value="1"/>
</dbReference>
<dbReference type="EMBL" id="JAKZGS010000007">
    <property type="protein sequence ID" value="MCH7398381.1"/>
    <property type="molecule type" value="Genomic_DNA"/>
</dbReference>
<dbReference type="Proteomes" id="UP001165488">
    <property type="component" value="Unassembled WGS sequence"/>
</dbReference>
<organism evidence="2 3">
    <name type="scientific">Belliella calami</name>
    <dbReference type="NCBI Taxonomy" id="2923436"/>
    <lineage>
        <taxon>Bacteria</taxon>
        <taxon>Pseudomonadati</taxon>
        <taxon>Bacteroidota</taxon>
        <taxon>Cytophagia</taxon>
        <taxon>Cytophagales</taxon>
        <taxon>Cyclobacteriaceae</taxon>
        <taxon>Belliella</taxon>
    </lineage>
</organism>
<evidence type="ECO:0000313" key="3">
    <source>
        <dbReference type="Proteomes" id="UP001165488"/>
    </source>
</evidence>
<dbReference type="InterPro" id="IPR021458">
    <property type="entry name" value="Rv0495c"/>
</dbReference>
<evidence type="ECO:0000256" key="1">
    <source>
        <dbReference type="ARBA" id="ARBA00093770"/>
    </source>
</evidence>
<proteinExistence type="inferred from homology"/>
<keyword evidence="3" id="KW-1185">Reference proteome</keyword>
<gene>
    <name evidence="2" type="ORF">MM236_10290</name>
</gene>
<comment type="caution">
    <text evidence="2">The sequence shown here is derived from an EMBL/GenBank/DDBJ whole genome shotgun (WGS) entry which is preliminary data.</text>
</comment>
<protein>
    <submittedName>
        <fullName evidence="2">DUF3109 family protein</fullName>
    </submittedName>
</protein>
<evidence type="ECO:0000313" key="2">
    <source>
        <dbReference type="EMBL" id="MCH7398381.1"/>
    </source>
</evidence>
<name>A0ABS9UP27_9BACT</name>
<sequence>MILVGNAVISDDIKEQFFVCDLEKCKGACCVEGDAGAPLEDEETQIIEDIYPIVKDYITQEGREAIEKQGTWVIDKDGDKGTPTIGDNRECAYALYDEKGILKCGIEQAYLDGKIVYKKPISCHLYPIRVKKYDGFEALNYDRWDICSAACVLGSKLGVPIYKFLKDALIRKFGEAWYAELVEEIESGESQDEIKIS</sequence>
<dbReference type="RefSeq" id="WP_241274895.1">
    <property type="nucleotide sequence ID" value="NZ_JAKZGS010000007.1"/>
</dbReference>
<comment type="similarity">
    <text evidence="1">Belongs to the Rv0495c family.</text>
</comment>